<dbReference type="Proteomes" id="UP001595075">
    <property type="component" value="Unassembled WGS sequence"/>
</dbReference>
<gene>
    <name evidence="1" type="ORF">VTL71DRAFT_13874</name>
</gene>
<name>A0ABR4CLK5_9HELO</name>
<evidence type="ECO:0000313" key="2">
    <source>
        <dbReference type="Proteomes" id="UP001595075"/>
    </source>
</evidence>
<organism evidence="1 2">
    <name type="scientific">Oculimacula yallundae</name>
    <dbReference type="NCBI Taxonomy" id="86028"/>
    <lineage>
        <taxon>Eukaryota</taxon>
        <taxon>Fungi</taxon>
        <taxon>Dikarya</taxon>
        <taxon>Ascomycota</taxon>
        <taxon>Pezizomycotina</taxon>
        <taxon>Leotiomycetes</taxon>
        <taxon>Helotiales</taxon>
        <taxon>Ploettnerulaceae</taxon>
        <taxon>Oculimacula</taxon>
    </lineage>
</organism>
<accession>A0ABR4CLK5</accession>
<proteinExistence type="predicted"/>
<comment type="caution">
    <text evidence="1">The sequence shown here is derived from an EMBL/GenBank/DDBJ whole genome shotgun (WGS) entry which is preliminary data.</text>
</comment>
<sequence length="203" mass="23112">MILFNEIASTLTSLLETFPNLSQCIEGLEDDKKLGWLDSVRWLSKADELTGYWQKREKDKTSLTLMISILTKFVIFFNSSFDLSSRISLIHSSSESVQAAEIAVAELRIVVVESHQHMSEKMARKEIMLAQSSNFRADNDSPSILSRETTRDAMFIASTYPQIFAILGHTFDEDLQTSWVYRRTKSYATRPYSLAFSTQGTQS</sequence>
<dbReference type="EMBL" id="JAZHXI010000006">
    <property type="protein sequence ID" value="KAL2070848.1"/>
    <property type="molecule type" value="Genomic_DNA"/>
</dbReference>
<evidence type="ECO:0000313" key="1">
    <source>
        <dbReference type="EMBL" id="KAL2070848.1"/>
    </source>
</evidence>
<reference evidence="1 2" key="1">
    <citation type="journal article" date="2024" name="Commun. Biol.">
        <title>Comparative genomic analysis of thermophilic fungi reveals convergent evolutionary adaptations and gene losses.</title>
        <authorList>
            <person name="Steindorff A.S."/>
            <person name="Aguilar-Pontes M.V."/>
            <person name="Robinson A.J."/>
            <person name="Andreopoulos B."/>
            <person name="LaButti K."/>
            <person name="Kuo A."/>
            <person name="Mondo S."/>
            <person name="Riley R."/>
            <person name="Otillar R."/>
            <person name="Haridas S."/>
            <person name="Lipzen A."/>
            <person name="Grimwood J."/>
            <person name="Schmutz J."/>
            <person name="Clum A."/>
            <person name="Reid I.D."/>
            <person name="Moisan M.C."/>
            <person name="Butler G."/>
            <person name="Nguyen T.T.M."/>
            <person name="Dewar K."/>
            <person name="Conant G."/>
            <person name="Drula E."/>
            <person name="Henrissat B."/>
            <person name="Hansel C."/>
            <person name="Singer S."/>
            <person name="Hutchinson M.I."/>
            <person name="de Vries R.P."/>
            <person name="Natvig D.O."/>
            <person name="Powell A.J."/>
            <person name="Tsang A."/>
            <person name="Grigoriev I.V."/>
        </authorList>
    </citation>
    <scope>NUCLEOTIDE SEQUENCE [LARGE SCALE GENOMIC DNA]</scope>
    <source>
        <strain evidence="1 2">CBS 494.80</strain>
    </source>
</reference>
<protein>
    <submittedName>
        <fullName evidence="1">Uncharacterized protein</fullName>
    </submittedName>
</protein>
<keyword evidence="2" id="KW-1185">Reference proteome</keyword>